<evidence type="ECO:0000256" key="5">
    <source>
        <dbReference type="ARBA" id="ARBA00035648"/>
    </source>
</evidence>
<evidence type="ECO:0000259" key="7">
    <source>
        <dbReference type="Pfam" id="PF08340"/>
    </source>
</evidence>
<dbReference type="AlphaFoldDB" id="D3SN38"/>
<keyword evidence="4" id="KW-0378">Hydrolase</keyword>
<protein>
    <recommendedName>
        <fullName evidence="10">YicC domain protein</fullName>
    </recommendedName>
</protein>
<dbReference type="PANTHER" id="PTHR30636">
    <property type="entry name" value="UPF0701 PROTEIN YICC"/>
    <property type="match status" value="1"/>
</dbReference>
<name>D3SN38_THEAH</name>
<dbReference type="InterPro" id="IPR013527">
    <property type="entry name" value="YicC-like_N"/>
</dbReference>
<keyword evidence="9" id="KW-1185">Reference proteome</keyword>
<dbReference type="KEGG" id="tal:Thal_1539"/>
<sequence length="282" mass="32419">MRSMTGVGKGVSEGERWKVTTFVKSVNGRGLEVSVRSDIFLGDLEQDVRRWVKEYVIRGTVNVVLQIETKLPQSPFDLQKLESILQSLKDVKEKLSLNVSDDTLFMISVRLAGETKEEPDEELRSVLTESLQMALRELVKSREEEGRYLKEDILRRVKLISSLLEEIGEKKDAILQALKEKVAERAREVGLLQEDPTVMNELLFLISRMDVSEEYTRLKAHLQRFLDTLEAEGDIGKKLDFLLQEMHREITTLGNKMPELSHLVVDLKTEIERLRQQVANVE</sequence>
<reference evidence="9" key="1">
    <citation type="journal article" date="2010" name="Stand. Genomic Sci.">
        <title>Complete genome sequence of Thermocrinis albus type strain (HI 11/12T).</title>
        <authorList>
            <person name="Wirth R."/>
            <person name="Sikorski J."/>
            <person name="Brambilla E."/>
            <person name="Misra M."/>
            <person name="Lapidus A."/>
            <person name="Copeland A."/>
            <person name="Nolan M."/>
            <person name="Lucas S."/>
            <person name="Chen F."/>
            <person name="Tice H."/>
            <person name="Cheng J.F."/>
            <person name="Han C."/>
            <person name="Detter J.C."/>
            <person name="Tapia R."/>
            <person name="Bruce D."/>
            <person name="Goodwin L."/>
            <person name="Pitluck S."/>
            <person name="Pati A."/>
            <person name="Anderson I."/>
            <person name="Ivanova N."/>
            <person name="Mavromatis K."/>
            <person name="Mikhailova N."/>
            <person name="Chen A."/>
            <person name="Palaniappan K."/>
            <person name="Bilek Y."/>
            <person name="Hader T."/>
            <person name="Land M."/>
            <person name="Hauser L."/>
            <person name="Chang Y.J."/>
            <person name="Jeffries C.D."/>
            <person name="Tindall B.J."/>
            <person name="Rohde M."/>
            <person name="Goker M."/>
            <person name="Bristow J."/>
            <person name="Eisen J.A."/>
            <person name="Markowitz V."/>
            <person name="Hugenholtz P."/>
            <person name="Kyrpides N.C."/>
            <person name="Klenk H.P."/>
        </authorList>
    </citation>
    <scope>NUCLEOTIDE SEQUENCE [LARGE SCALE GENOMIC DNA]</scope>
    <source>
        <strain evidence="9">DSM 14484 / JCM 11386 / HI 11/12</strain>
    </source>
</reference>
<dbReference type="Pfam" id="PF08340">
    <property type="entry name" value="YicC-like_C"/>
    <property type="match status" value="1"/>
</dbReference>
<comment type="cofactor">
    <cofactor evidence="1">
        <name>a divalent metal cation</name>
        <dbReference type="ChEBI" id="CHEBI:60240"/>
    </cofactor>
</comment>
<evidence type="ECO:0000256" key="3">
    <source>
        <dbReference type="ARBA" id="ARBA00022759"/>
    </source>
</evidence>
<keyword evidence="3" id="KW-0255">Endonuclease</keyword>
<evidence type="ECO:0000256" key="1">
    <source>
        <dbReference type="ARBA" id="ARBA00001968"/>
    </source>
</evidence>
<dbReference type="EMBL" id="CP001931">
    <property type="protein sequence ID" value="ADC90168.1"/>
    <property type="molecule type" value="Genomic_DNA"/>
</dbReference>
<comment type="similarity">
    <text evidence="5">Belongs to the YicC/YloC family.</text>
</comment>
<dbReference type="InterPro" id="IPR013551">
    <property type="entry name" value="YicC-like_C"/>
</dbReference>
<dbReference type="Pfam" id="PF03755">
    <property type="entry name" value="YicC-like_N"/>
    <property type="match status" value="1"/>
</dbReference>
<dbReference type="PANTHER" id="PTHR30636:SF3">
    <property type="entry name" value="UPF0701 PROTEIN YICC"/>
    <property type="match status" value="1"/>
</dbReference>
<dbReference type="GO" id="GO:0016787">
    <property type="term" value="F:hydrolase activity"/>
    <property type="evidence" value="ECO:0007669"/>
    <property type="project" value="UniProtKB-KW"/>
</dbReference>
<evidence type="ECO:0000259" key="6">
    <source>
        <dbReference type="Pfam" id="PF03755"/>
    </source>
</evidence>
<dbReference type="STRING" id="638303.Thal_1539"/>
<dbReference type="NCBIfam" id="TIGR00255">
    <property type="entry name" value="YicC/YloC family endoribonuclease"/>
    <property type="match status" value="1"/>
</dbReference>
<feature type="domain" description="Endoribonuclease YicC-like N-terminal" evidence="6">
    <location>
        <begin position="1"/>
        <end position="150"/>
    </location>
</feature>
<dbReference type="HOGENOM" id="CLU_076609_1_0_0"/>
<accession>D3SN38</accession>
<dbReference type="GO" id="GO:0004521">
    <property type="term" value="F:RNA endonuclease activity"/>
    <property type="evidence" value="ECO:0007669"/>
    <property type="project" value="InterPro"/>
</dbReference>
<keyword evidence="2" id="KW-0540">Nuclease</keyword>
<evidence type="ECO:0000313" key="9">
    <source>
        <dbReference type="Proteomes" id="UP000002043"/>
    </source>
</evidence>
<dbReference type="InterPro" id="IPR005229">
    <property type="entry name" value="YicC/YloC-like"/>
</dbReference>
<feature type="domain" description="Endoribonuclease YicC-like C-terminal" evidence="7">
    <location>
        <begin position="169"/>
        <end position="282"/>
    </location>
</feature>
<gene>
    <name evidence="8" type="ordered locus">Thal_1539</name>
</gene>
<organism evidence="8 9">
    <name type="scientific">Thermocrinis albus (strain DSM 14484 / JCM 11386 / HI 11/12)</name>
    <dbReference type="NCBI Taxonomy" id="638303"/>
    <lineage>
        <taxon>Bacteria</taxon>
        <taxon>Pseudomonadati</taxon>
        <taxon>Aquificota</taxon>
        <taxon>Aquificia</taxon>
        <taxon>Aquificales</taxon>
        <taxon>Aquificaceae</taxon>
        <taxon>Thermocrinis</taxon>
    </lineage>
</organism>
<proteinExistence type="inferred from homology"/>
<evidence type="ECO:0000313" key="8">
    <source>
        <dbReference type="EMBL" id="ADC90168.1"/>
    </source>
</evidence>
<evidence type="ECO:0000256" key="4">
    <source>
        <dbReference type="ARBA" id="ARBA00022801"/>
    </source>
</evidence>
<dbReference type="Proteomes" id="UP000002043">
    <property type="component" value="Chromosome"/>
</dbReference>
<evidence type="ECO:0008006" key="10">
    <source>
        <dbReference type="Google" id="ProtNLM"/>
    </source>
</evidence>
<evidence type="ECO:0000256" key="2">
    <source>
        <dbReference type="ARBA" id="ARBA00022722"/>
    </source>
</evidence>
<dbReference type="eggNOG" id="COG1561">
    <property type="taxonomic scope" value="Bacteria"/>
</dbReference>